<dbReference type="Pfam" id="PF06772">
    <property type="entry name" value="LtrA"/>
    <property type="match status" value="1"/>
</dbReference>
<feature type="transmembrane region" description="Helical" evidence="1">
    <location>
        <begin position="148"/>
        <end position="166"/>
    </location>
</feature>
<dbReference type="InterPro" id="IPR010640">
    <property type="entry name" value="Low_temperature_requirement_A"/>
</dbReference>
<gene>
    <name evidence="2" type="ORF">IW245_005237</name>
</gene>
<feature type="transmembrane region" description="Helical" evidence="1">
    <location>
        <begin position="352"/>
        <end position="378"/>
    </location>
</feature>
<dbReference type="PANTHER" id="PTHR36840:SF1">
    <property type="entry name" value="BLL5714 PROTEIN"/>
    <property type="match status" value="1"/>
</dbReference>
<feature type="transmembrane region" description="Helical" evidence="1">
    <location>
        <begin position="55"/>
        <end position="73"/>
    </location>
</feature>
<evidence type="ECO:0000256" key="1">
    <source>
        <dbReference type="SAM" id="Phobius"/>
    </source>
</evidence>
<feature type="transmembrane region" description="Helical" evidence="1">
    <location>
        <begin position="311"/>
        <end position="332"/>
    </location>
</feature>
<keyword evidence="1" id="KW-0812">Transmembrane</keyword>
<proteinExistence type="predicted"/>
<dbReference type="RefSeq" id="WP_233472926.1">
    <property type="nucleotide sequence ID" value="NZ_BONS01000011.1"/>
</dbReference>
<evidence type="ECO:0000313" key="2">
    <source>
        <dbReference type="EMBL" id="MBG6139043.1"/>
    </source>
</evidence>
<comment type="caution">
    <text evidence="2">The sequence shown here is derived from an EMBL/GenBank/DDBJ whole genome shotgun (WGS) entry which is preliminary data.</text>
</comment>
<feature type="transmembrane region" description="Helical" evidence="1">
    <location>
        <begin position="115"/>
        <end position="136"/>
    </location>
</feature>
<feature type="transmembrane region" description="Helical" evidence="1">
    <location>
        <begin position="239"/>
        <end position="259"/>
    </location>
</feature>
<dbReference type="Proteomes" id="UP000622552">
    <property type="component" value="Unassembled WGS sequence"/>
</dbReference>
<reference evidence="2" key="1">
    <citation type="submission" date="2020-11" db="EMBL/GenBank/DDBJ databases">
        <title>Sequencing the genomes of 1000 actinobacteria strains.</title>
        <authorList>
            <person name="Klenk H.-P."/>
        </authorList>
    </citation>
    <scope>NUCLEOTIDE SEQUENCE</scope>
    <source>
        <strain evidence="2">DSM 45356</strain>
    </source>
</reference>
<keyword evidence="1" id="KW-1133">Transmembrane helix</keyword>
<evidence type="ECO:0000313" key="3">
    <source>
        <dbReference type="Proteomes" id="UP000622552"/>
    </source>
</evidence>
<dbReference type="EMBL" id="JADOUF010000001">
    <property type="protein sequence ID" value="MBG6139043.1"/>
    <property type="molecule type" value="Genomic_DNA"/>
</dbReference>
<dbReference type="PANTHER" id="PTHR36840">
    <property type="entry name" value="BLL5714 PROTEIN"/>
    <property type="match status" value="1"/>
</dbReference>
<keyword evidence="1" id="KW-0472">Membrane</keyword>
<feature type="transmembrane region" description="Helical" evidence="1">
    <location>
        <begin position="279"/>
        <end position="299"/>
    </location>
</feature>
<protein>
    <submittedName>
        <fullName evidence="2">Low temperature requirement protein LtrA</fullName>
    </submittedName>
</protein>
<organism evidence="2 3">
    <name type="scientific">Longispora fulva</name>
    <dbReference type="NCBI Taxonomy" id="619741"/>
    <lineage>
        <taxon>Bacteria</taxon>
        <taxon>Bacillati</taxon>
        <taxon>Actinomycetota</taxon>
        <taxon>Actinomycetes</taxon>
        <taxon>Micromonosporales</taxon>
        <taxon>Micromonosporaceae</taxon>
        <taxon>Longispora</taxon>
    </lineage>
</organism>
<feature type="transmembrane region" description="Helical" evidence="1">
    <location>
        <begin position="23"/>
        <end position="43"/>
    </location>
</feature>
<dbReference type="AlphaFoldDB" id="A0A8J7GLN0"/>
<sequence>MAETTPLWYRRMTSRTSDERHRAATPLELFFDLCFVVAVAQAGSKLHHALSENHVGHGVLSYLAVFFAIWWAWMNFTWFASAYDTDDGVYRITTLVQIAGALIVAAGVPRAFDSADYGVVTFGYVLMRLAMIFQWLRAAHGDPEHRPVALRYALGVFLVQLGWVARLALPEKVFLPAFAFLVVCELAVPAWAERRNPTAWHPHHIAERYGLFTLIVLGESVLAATLAIQTALDSGQAGAGLFSLAGAGLVIVFSMWWIYFDKPAHALLTSQGTALRWGYGHYLVLASAAGVGAGLAVSVDYDAHQAHISGTVAGFATAVPVAVFLVSVWFLMVCPHLRGPVAAAMPVTACLVLATPFTGAPVHVIAGLLVVLVAVLVVDSRRTRLLA</sequence>
<keyword evidence="3" id="KW-1185">Reference proteome</keyword>
<feature type="transmembrane region" description="Helical" evidence="1">
    <location>
        <begin position="212"/>
        <end position="232"/>
    </location>
</feature>
<accession>A0A8J7GLN0</accession>
<name>A0A8J7GLN0_9ACTN</name>
<feature type="transmembrane region" description="Helical" evidence="1">
    <location>
        <begin position="88"/>
        <end position="108"/>
    </location>
</feature>